<keyword evidence="2" id="KW-1185">Reference proteome</keyword>
<organism evidence="1 2">
    <name type="scientific">Obba rivulosa</name>
    <dbReference type="NCBI Taxonomy" id="1052685"/>
    <lineage>
        <taxon>Eukaryota</taxon>
        <taxon>Fungi</taxon>
        <taxon>Dikarya</taxon>
        <taxon>Basidiomycota</taxon>
        <taxon>Agaricomycotina</taxon>
        <taxon>Agaricomycetes</taxon>
        <taxon>Polyporales</taxon>
        <taxon>Gelatoporiaceae</taxon>
        <taxon>Obba</taxon>
    </lineage>
</organism>
<protein>
    <submittedName>
        <fullName evidence="1">Uncharacterized protein</fullName>
    </submittedName>
</protein>
<evidence type="ECO:0000313" key="2">
    <source>
        <dbReference type="Proteomes" id="UP000250043"/>
    </source>
</evidence>
<dbReference type="OrthoDB" id="2717443at2759"/>
<proteinExistence type="predicted"/>
<feature type="non-terminal residue" evidence="1">
    <location>
        <position position="1"/>
    </location>
</feature>
<name>A0A8E2DV92_9APHY</name>
<sequence length="57" mass="6587">LTYSRTQSLILFGAIETAMWTYVWAQWRQPSLITGPLPSHIPKGNWGRFRFQPTHAA</sequence>
<dbReference type="EMBL" id="KV722330">
    <property type="protein sequence ID" value="OCH96435.1"/>
    <property type="molecule type" value="Genomic_DNA"/>
</dbReference>
<gene>
    <name evidence="1" type="ORF">OBBRIDRAFT_718243</name>
</gene>
<accession>A0A8E2DV92</accession>
<evidence type="ECO:0000313" key="1">
    <source>
        <dbReference type="EMBL" id="OCH96435.1"/>
    </source>
</evidence>
<dbReference type="AlphaFoldDB" id="A0A8E2DV92"/>
<dbReference type="Proteomes" id="UP000250043">
    <property type="component" value="Unassembled WGS sequence"/>
</dbReference>
<reference evidence="1 2" key="1">
    <citation type="submission" date="2016-07" db="EMBL/GenBank/DDBJ databases">
        <title>Draft genome of the white-rot fungus Obba rivulosa 3A-2.</title>
        <authorList>
            <consortium name="DOE Joint Genome Institute"/>
            <person name="Miettinen O."/>
            <person name="Riley R."/>
            <person name="Acob R."/>
            <person name="Barry K."/>
            <person name="Cullen D."/>
            <person name="De Vries R."/>
            <person name="Hainaut M."/>
            <person name="Hatakka A."/>
            <person name="Henrissat B."/>
            <person name="Hilden K."/>
            <person name="Kuo R."/>
            <person name="Labutti K."/>
            <person name="Lipzen A."/>
            <person name="Makela M.R."/>
            <person name="Sandor L."/>
            <person name="Spatafora J.W."/>
            <person name="Grigoriev I.V."/>
            <person name="Hibbett D.S."/>
        </authorList>
    </citation>
    <scope>NUCLEOTIDE SEQUENCE [LARGE SCALE GENOMIC DNA]</scope>
    <source>
        <strain evidence="1 2">3A-2</strain>
    </source>
</reference>